<dbReference type="AlphaFoldDB" id="A0A101M1F9"/>
<comment type="caution">
    <text evidence="1">The sequence shown here is derived from an EMBL/GenBank/DDBJ whole genome shotgun (WGS) entry which is preliminary data.</text>
</comment>
<evidence type="ECO:0000313" key="1">
    <source>
        <dbReference type="EMBL" id="KUM49140.1"/>
    </source>
</evidence>
<dbReference type="EMBL" id="LKAM01000003">
    <property type="protein sequence ID" value="KUM49140.1"/>
    <property type="molecule type" value="Genomic_DNA"/>
</dbReference>
<gene>
    <name evidence="1" type="ORF">ABT39_MTgene3689</name>
</gene>
<organism evidence="1">
    <name type="scientific">Picea glauca</name>
    <name type="common">White spruce</name>
    <name type="synonym">Pinus glauca</name>
    <dbReference type="NCBI Taxonomy" id="3330"/>
    <lineage>
        <taxon>Eukaryota</taxon>
        <taxon>Viridiplantae</taxon>
        <taxon>Streptophyta</taxon>
        <taxon>Embryophyta</taxon>
        <taxon>Tracheophyta</taxon>
        <taxon>Spermatophyta</taxon>
        <taxon>Pinopsida</taxon>
        <taxon>Pinidae</taxon>
        <taxon>Conifers I</taxon>
        <taxon>Pinales</taxon>
        <taxon>Pinaceae</taxon>
        <taxon>Picea</taxon>
    </lineage>
</organism>
<sequence>MALGQHQLLSQFTLLERLNDIIAKTEPVDSEVPIAFYKEPAVDLYLALSLPLLPLLNAWMHVHPDLLLKLLLGKLAYFQKDLDF</sequence>
<proteinExistence type="predicted"/>
<geneLocation type="mitochondrion" evidence="1"/>
<protein>
    <submittedName>
        <fullName evidence="1">Uncharacterized protein</fullName>
    </submittedName>
</protein>
<name>A0A101M1F9_PICGL</name>
<keyword evidence="1" id="KW-0496">Mitochondrion</keyword>
<reference evidence="1" key="1">
    <citation type="journal article" date="2015" name="Genome Biol. Evol.">
        <title>Organellar Genomes of White Spruce (Picea glauca): Assembly and Annotation.</title>
        <authorList>
            <person name="Jackman S.D."/>
            <person name="Warren R.L."/>
            <person name="Gibb E.A."/>
            <person name="Vandervalk B.P."/>
            <person name="Mohamadi H."/>
            <person name="Chu J."/>
            <person name="Raymond A."/>
            <person name="Pleasance S."/>
            <person name="Coope R."/>
            <person name="Wildung M.R."/>
            <person name="Ritland C.E."/>
            <person name="Bousquet J."/>
            <person name="Jones S.J."/>
            <person name="Bohlmann J."/>
            <person name="Birol I."/>
        </authorList>
    </citation>
    <scope>NUCLEOTIDE SEQUENCE [LARGE SCALE GENOMIC DNA]</scope>
    <source>
        <tissue evidence="1">Flushing bud</tissue>
    </source>
</reference>
<accession>A0A101M1F9</accession>